<evidence type="ECO:0000259" key="8">
    <source>
        <dbReference type="PROSITE" id="PS50850"/>
    </source>
</evidence>
<feature type="transmembrane region" description="Helical" evidence="7">
    <location>
        <begin position="252"/>
        <end position="273"/>
    </location>
</feature>
<feature type="transmembrane region" description="Helical" evidence="7">
    <location>
        <begin position="343"/>
        <end position="366"/>
    </location>
</feature>
<sequence length="398" mass="40915">MTHPLRQAAFARLWAAGFFGEIGQWALMLALPLYVLQLTGSALITSAVALLGLLPSLVFAPLAGAVADRWNVVLLLVLLSAGQGLLLPALLLVDDTDDLWIVYLVSAGEAALAAMFEAAKNVAVATLVAEDQLVAANAAIALNANLGRLVGSPLGGVVLGFWGLPGVVTLGGAAFAVAAGLAATVPRHRAVGMSPPAFWRGFGDALGSMWRIRELRACVAIEALTAVAQGMFVVLFLLFITRLLGKGETEAGLLRGVQAIGGLVGGVTAGLLARRLGPARLLAAGLLAFGVVSAVTWNASSFATAFWVYIVLFVIVGVPGVYTHAGWLSILQRAAPPAIRGRVLGATLGLADGFQALGMFIAGVLAGTLSTLTLLNAQAALFLVAAVAVRLLPTPRRP</sequence>
<evidence type="ECO:0000313" key="9">
    <source>
        <dbReference type="EMBL" id="MFD1367745.1"/>
    </source>
</evidence>
<keyword evidence="4 7" id="KW-0812">Transmembrane</keyword>
<dbReference type="CDD" id="cd06173">
    <property type="entry name" value="MFS_MefA_like"/>
    <property type="match status" value="1"/>
</dbReference>
<feature type="transmembrane region" description="Helical" evidence="7">
    <location>
        <begin position="72"/>
        <end position="93"/>
    </location>
</feature>
<feature type="transmembrane region" description="Helical" evidence="7">
    <location>
        <begin position="12"/>
        <end position="35"/>
    </location>
</feature>
<dbReference type="InterPro" id="IPR010290">
    <property type="entry name" value="TM_effector"/>
</dbReference>
<dbReference type="Gene3D" id="1.20.1250.20">
    <property type="entry name" value="MFS general substrate transporter like domains"/>
    <property type="match status" value="2"/>
</dbReference>
<evidence type="ECO:0000256" key="2">
    <source>
        <dbReference type="ARBA" id="ARBA00022448"/>
    </source>
</evidence>
<keyword evidence="10" id="KW-1185">Reference proteome</keyword>
<keyword evidence="2" id="KW-0813">Transport</keyword>
<dbReference type="Pfam" id="PF05977">
    <property type="entry name" value="MFS_3"/>
    <property type="match status" value="1"/>
</dbReference>
<dbReference type="PROSITE" id="PS50850">
    <property type="entry name" value="MFS"/>
    <property type="match status" value="1"/>
</dbReference>
<evidence type="ECO:0000256" key="5">
    <source>
        <dbReference type="ARBA" id="ARBA00022989"/>
    </source>
</evidence>
<feature type="transmembrane region" description="Helical" evidence="7">
    <location>
        <begin position="280"/>
        <end position="300"/>
    </location>
</feature>
<evidence type="ECO:0000256" key="4">
    <source>
        <dbReference type="ARBA" id="ARBA00022692"/>
    </source>
</evidence>
<accession>A0ABW4ABT4</accession>
<dbReference type="Proteomes" id="UP001597183">
    <property type="component" value="Unassembled WGS sequence"/>
</dbReference>
<reference evidence="10" key="1">
    <citation type="journal article" date="2019" name="Int. J. Syst. Evol. Microbiol.">
        <title>The Global Catalogue of Microorganisms (GCM) 10K type strain sequencing project: providing services to taxonomists for standard genome sequencing and annotation.</title>
        <authorList>
            <consortium name="The Broad Institute Genomics Platform"/>
            <consortium name="The Broad Institute Genome Sequencing Center for Infectious Disease"/>
            <person name="Wu L."/>
            <person name="Ma J."/>
        </authorList>
    </citation>
    <scope>NUCLEOTIDE SEQUENCE [LARGE SCALE GENOMIC DNA]</scope>
    <source>
        <strain evidence="10">CCM 7526</strain>
    </source>
</reference>
<feature type="transmembrane region" description="Helical" evidence="7">
    <location>
        <begin position="219"/>
        <end position="240"/>
    </location>
</feature>
<comment type="caution">
    <text evidence="9">The sequence shown here is derived from an EMBL/GenBank/DDBJ whole genome shotgun (WGS) entry which is preliminary data.</text>
</comment>
<dbReference type="RefSeq" id="WP_317794961.1">
    <property type="nucleotide sequence ID" value="NZ_AP028461.1"/>
</dbReference>
<evidence type="ECO:0000256" key="7">
    <source>
        <dbReference type="SAM" id="Phobius"/>
    </source>
</evidence>
<gene>
    <name evidence="9" type="ORF">ACFQ5G_20520</name>
</gene>
<feature type="transmembrane region" description="Helical" evidence="7">
    <location>
        <begin position="372"/>
        <end position="392"/>
    </location>
</feature>
<dbReference type="EMBL" id="JBHTMK010000029">
    <property type="protein sequence ID" value="MFD1367745.1"/>
    <property type="molecule type" value="Genomic_DNA"/>
</dbReference>
<evidence type="ECO:0000313" key="10">
    <source>
        <dbReference type="Proteomes" id="UP001597183"/>
    </source>
</evidence>
<evidence type="ECO:0000256" key="6">
    <source>
        <dbReference type="ARBA" id="ARBA00023136"/>
    </source>
</evidence>
<name>A0ABW4ABT4_9ACTN</name>
<feature type="domain" description="Major facilitator superfamily (MFS) profile" evidence="8">
    <location>
        <begin position="215"/>
        <end position="398"/>
    </location>
</feature>
<evidence type="ECO:0000256" key="3">
    <source>
        <dbReference type="ARBA" id="ARBA00022475"/>
    </source>
</evidence>
<comment type="subcellular location">
    <subcellularLocation>
        <location evidence="1">Cell membrane</location>
        <topology evidence="1">Multi-pass membrane protein</topology>
    </subcellularLocation>
</comment>
<proteinExistence type="predicted"/>
<feature type="transmembrane region" description="Helical" evidence="7">
    <location>
        <begin position="306"/>
        <end position="331"/>
    </location>
</feature>
<feature type="transmembrane region" description="Helical" evidence="7">
    <location>
        <begin position="41"/>
        <end position="60"/>
    </location>
</feature>
<keyword evidence="5 7" id="KW-1133">Transmembrane helix</keyword>
<dbReference type="InterPro" id="IPR020846">
    <property type="entry name" value="MFS_dom"/>
</dbReference>
<dbReference type="PANTHER" id="PTHR23513:SF6">
    <property type="entry name" value="MAJOR FACILITATOR SUPERFAMILY ASSOCIATED DOMAIN-CONTAINING PROTEIN"/>
    <property type="match status" value="1"/>
</dbReference>
<dbReference type="PANTHER" id="PTHR23513">
    <property type="entry name" value="INTEGRAL MEMBRANE EFFLUX PROTEIN-RELATED"/>
    <property type="match status" value="1"/>
</dbReference>
<keyword evidence="3" id="KW-1003">Cell membrane</keyword>
<keyword evidence="6 7" id="KW-0472">Membrane</keyword>
<dbReference type="InterPro" id="IPR036259">
    <property type="entry name" value="MFS_trans_sf"/>
</dbReference>
<evidence type="ECO:0000256" key="1">
    <source>
        <dbReference type="ARBA" id="ARBA00004651"/>
    </source>
</evidence>
<dbReference type="SUPFAM" id="SSF103473">
    <property type="entry name" value="MFS general substrate transporter"/>
    <property type="match status" value="1"/>
</dbReference>
<organism evidence="9 10">
    <name type="scientific">Actinoplanes sichuanensis</name>
    <dbReference type="NCBI Taxonomy" id="512349"/>
    <lineage>
        <taxon>Bacteria</taxon>
        <taxon>Bacillati</taxon>
        <taxon>Actinomycetota</taxon>
        <taxon>Actinomycetes</taxon>
        <taxon>Micromonosporales</taxon>
        <taxon>Micromonosporaceae</taxon>
        <taxon>Actinoplanes</taxon>
    </lineage>
</organism>
<feature type="transmembrane region" description="Helical" evidence="7">
    <location>
        <begin position="162"/>
        <end position="185"/>
    </location>
</feature>
<protein>
    <submittedName>
        <fullName evidence="9">MFS transporter</fullName>
    </submittedName>
</protein>